<dbReference type="PRINTS" id="PR00315">
    <property type="entry name" value="ELONGATNFCT"/>
</dbReference>
<dbReference type="FunFam" id="2.40.30.10:FF:000040">
    <property type="entry name" value="Peptide chain release factor 3"/>
    <property type="match status" value="1"/>
</dbReference>
<dbReference type="InterPro" id="IPR027417">
    <property type="entry name" value="P-loop_NTPase"/>
</dbReference>
<evidence type="ECO:0000256" key="9">
    <source>
        <dbReference type="HAMAP-Rule" id="MF_00072"/>
    </source>
</evidence>
<evidence type="ECO:0000256" key="7">
    <source>
        <dbReference type="ARBA" id="ARBA00025017"/>
    </source>
</evidence>
<dbReference type="NCBIfam" id="TIGR00231">
    <property type="entry name" value="small_GTP"/>
    <property type="match status" value="1"/>
</dbReference>
<dbReference type="NCBIfam" id="TIGR00503">
    <property type="entry name" value="prfC"/>
    <property type="match status" value="1"/>
</dbReference>
<dbReference type="GO" id="GO:0006449">
    <property type="term" value="P:regulation of translational termination"/>
    <property type="evidence" value="ECO:0007669"/>
    <property type="project" value="UniProtKB-UniRule"/>
</dbReference>
<dbReference type="GO" id="GO:0016149">
    <property type="term" value="F:translation release factor activity, codon specific"/>
    <property type="evidence" value="ECO:0007669"/>
    <property type="project" value="UniProtKB-UniRule"/>
</dbReference>
<dbReference type="Gene3D" id="2.40.30.10">
    <property type="entry name" value="Translation factors"/>
    <property type="match status" value="1"/>
</dbReference>
<keyword evidence="3 9" id="KW-0963">Cytoplasm</keyword>
<dbReference type="CDD" id="cd04169">
    <property type="entry name" value="RF3"/>
    <property type="match status" value="1"/>
</dbReference>
<evidence type="ECO:0000256" key="4">
    <source>
        <dbReference type="ARBA" id="ARBA00022741"/>
    </source>
</evidence>
<dbReference type="PROSITE" id="PS00301">
    <property type="entry name" value="G_TR_1"/>
    <property type="match status" value="1"/>
</dbReference>
<dbReference type="GO" id="GO:0005829">
    <property type="term" value="C:cytosol"/>
    <property type="evidence" value="ECO:0007669"/>
    <property type="project" value="TreeGrafter"/>
</dbReference>
<evidence type="ECO:0000256" key="8">
    <source>
        <dbReference type="ARBA" id="ARBA00073639"/>
    </source>
</evidence>
<dbReference type="InterPro" id="IPR004548">
    <property type="entry name" value="PrfC"/>
</dbReference>
<keyword evidence="4 9" id="KW-0547">Nucleotide-binding</keyword>
<dbReference type="SUPFAM" id="SSF52540">
    <property type="entry name" value="P-loop containing nucleoside triphosphate hydrolases"/>
    <property type="match status" value="1"/>
</dbReference>
<sequence>MSVELERAAALLDEGPPYARRRTFAIISHPDAGKTTLTEKLLLFGGAIREAGAVKGRKARRHATSDWMEIEKQRGISVTSTVLQFDYRGCRLNLLDTPGHEDFSEDTYRTLAAADSAVMLIDAAKGVEPQTIKLFEVCRMRGIPIFTFVNKLDRHGKDPFELMEEIERVLGIRSCPITWPIGMGPDFQGIYHRMDGRFERFTSRTEDMESIDVPDLGDPSLAEVLGEPLWRKLQEDIELLDVAGDPFDPDLVRQGRLTPMYFGSAIANFGVAAFLESFIRFAPPPGPRETVDGRVHPGDPAFTGFVFKIQANMNPAHRDRVAFVRICSGKFERGMTVAHVRTGKRISLSQPQQFFGQERETVDEAYAGDIIGIHDPGLFRIGDTLAERGQVAFPPLPSFSPEHFARVSVPNAMKYKQFHKGIAELSEEGAIQVFRQANRTEDLILGAVGQLQFDVFVYRMKAEYGVDVDMVRLPYQFARWLDSKDPVDNLQFDRYATLVVRDRDERTVLLFQTEFAMQWLLDKNPNVRLHKTSLELVASQGRAEE</sequence>
<evidence type="ECO:0000256" key="1">
    <source>
        <dbReference type="ARBA" id="ARBA00004496"/>
    </source>
</evidence>
<name>A0A1N7N5X5_9BACL</name>
<dbReference type="SUPFAM" id="SSF54980">
    <property type="entry name" value="EF-G C-terminal domain-like"/>
    <property type="match status" value="1"/>
</dbReference>
<accession>A0A1N7N5X5</accession>
<feature type="binding site" evidence="9">
    <location>
        <begin position="150"/>
        <end position="153"/>
    </location>
    <ligand>
        <name>GTP</name>
        <dbReference type="ChEBI" id="CHEBI:37565"/>
    </ligand>
</feature>
<reference evidence="12" key="1">
    <citation type="submission" date="2017-01" db="EMBL/GenBank/DDBJ databases">
        <authorList>
            <person name="Varghese N."/>
            <person name="Submissions S."/>
        </authorList>
    </citation>
    <scope>NUCLEOTIDE SEQUENCE [LARGE SCALE GENOMIC DNA]</scope>
    <source>
        <strain evidence="12">DSM 16176</strain>
    </source>
</reference>
<evidence type="ECO:0000256" key="6">
    <source>
        <dbReference type="ARBA" id="ARBA00023134"/>
    </source>
</evidence>
<dbReference type="AlphaFoldDB" id="A0A1N7N5X5"/>
<proteinExistence type="inferred from homology"/>
<gene>
    <name evidence="9" type="primary">prfC</name>
    <name evidence="11" type="ORF">SAMN05421799_10784</name>
</gene>
<dbReference type="Pfam" id="PF16658">
    <property type="entry name" value="RF3_C"/>
    <property type="match status" value="1"/>
</dbReference>
<dbReference type="InterPro" id="IPR035647">
    <property type="entry name" value="EFG_III/V"/>
</dbReference>
<dbReference type="EMBL" id="FTOO01000007">
    <property type="protein sequence ID" value="SIS93541.1"/>
    <property type="molecule type" value="Genomic_DNA"/>
</dbReference>
<dbReference type="PROSITE" id="PS51722">
    <property type="entry name" value="G_TR_2"/>
    <property type="match status" value="1"/>
</dbReference>
<dbReference type="STRING" id="252246.SAMN05421799_10784"/>
<feature type="binding site" evidence="9">
    <location>
        <begin position="96"/>
        <end position="100"/>
    </location>
    <ligand>
        <name>GTP</name>
        <dbReference type="ChEBI" id="CHEBI:37565"/>
    </ligand>
</feature>
<feature type="domain" description="Tr-type G" evidence="10">
    <location>
        <begin position="19"/>
        <end position="286"/>
    </location>
</feature>
<dbReference type="HAMAP" id="MF_00072">
    <property type="entry name" value="Rel_fac_3"/>
    <property type="match status" value="1"/>
</dbReference>
<dbReference type="GO" id="GO:0016150">
    <property type="term" value="F:translation release factor activity, codon nonspecific"/>
    <property type="evidence" value="ECO:0007669"/>
    <property type="project" value="TreeGrafter"/>
</dbReference>
<dbReference type="InterPro" id="IPR009000">
    <property type="entry name" value="Transl_B-barrel_sf"/>
</dbReference>
<dbReference type="Pfam" id="PF22042">
    <property type="entry name" value="EF-G_D2"/>
    <property type="match status" value="1"/>
</dbReference>
<dbReference type="InterPro" id="IPR005225">
    <property type="entry name" value="Small_GTP-bd"/>
</dbReference>
<evidence type="ECO:0000256" key="2">
    <source>
        <dbReference type="ARBA" id="ARBA00009978"/>
    </source>
</evidence>
<comment type="subcellular location">
    <subcellularLocation>
        <location evidence="1 9">Cytoplasm</location>
    </subcellularLocation>
</comment>
<dbReference type="CDD" id="cd03689">
    <property type="entry name" value="RF3_II"/>
    <property type="match status" value="1"/>
</dbReference>
<dbReference type="GO" id="GO:0005525">
    <property type="term" value="F:GTP binding"/>
    <property type="evidence" value="ECO:0007669"/>
    <property type="project" value="UniProtKB-UniRule"/>
</dbReference>
<dbReference type="FunFam" id="3.30.70.3280:FF:000001">
    <property type="entry name" value="Peptide chain release factor 3"/>
    <property type="match status" value="1"/>
</dbReference>
<dbReference type="InterPro" id="IPR031157">
    <property type="entry name" value="G_TR_CS"/>
</dbReference>
<dbReference type="InterPro" id="IPR053905">
    <property type="entry name" value="EF-G-like_DII"/>
</dbReference>
<keyword evidence="5 9" id="KW-0648">Protein biosynthesis</keyword>
<keyword evidence="12" id="KW-1185">Reference proteome</keyword>
<protein>
    <recommendedName>
        <fullName evidence="8 9">Peptide chain release factor 3</fullName>
        <shortName evidence="9">RF-3</shortName>
    </recommendedName>
</protein>
<evidence type="ECO:0000313" key="11">
    <source>
        <dbReference type="EMBL" id="SIS93541.1"/>
    </source>
</evidence>
<dbReference type="NCBIfam" id="NF001964">
    <property type="entry name" value="PRK00741.1"/>
    <property type="match status" value="1"/>
</dbReference>
<evidence type="ECO:0000313" key="12">
    <source>
        <dbReference type="Proteomes" id="UP000186156"/>
    </source>
</evidence>
<evidence type="ECO:0000259" key="10">
    <source>
        <dbReference type="PROSITE" id="PS51722"/>
    </source>
</evidence>
<dbReference type="GO" id="GO:0003924">
    <property type="term" value="F:GTPase activity"/>
    <property type="evidence" value="ECO:0007669"/>
    <property type="project" value="InterPro"/>
</dbReference>
<comment type="function">
    <text evidence="7 9">Increases the formation of ribosomal termination complexes and stimulates activities of RF-1 and RF-2. It binds guanine nucleotides and has strong preference for UGA stop codons. It may interact directly with the ribosome. The stimulation of RF-1 and RF-2 is significantly reduced by GTP and GDP, but not by GMP.</text>
</comment>
<dbReference type="Gene3D" id="3.30.70.3280">
    <property type="entry name" value="Peptide chain release factor 3, domain III"/>
    <property type="match status" value="1"/>
</dbReference>
<dbReference type="Gene3D" id="3.40.50.300">
    <property type="entry name" value="P-loop containing nucleotide triphosphate hydrolases"/>
    <property type="match status" value="1"/>
</dbReference>
<dbReference type="FunFam" id="3.40.50.300:FF:000542">
    <property type="entry name" value="Peptide chain release factor 3"/>
    <property type="match status" value="1"/>
</dbReference>
<dbReference type="OrthoDB" id="9804431at2"/>
<dbReference type="SUPFAM" id="SSF50447">
    <property type="entry name" value="Translation proteins"/>
    <property type="match status" value="1"/>
</dbReference>
<dbReference type="InterPro" id="IPR000795">
    <property type="entry name" value="T_Tr_GTP-bd_dom"/>
</dbReference>
<evidence type="ECO:0000256" key="3">
    <source>
        <dbReference type="ARBA" id="ARBA00022490"/>
    </source>
</evidence>
<evidence type="ECO:0000256" key="5">
    <source>
        <dbReference type="ARBA" id="ARBA00022917"/>
    </source>
</evidence>
<dbReference type="PANTHER" id="PTHR43556:SF2">
    <property type="entry name" value="PEPTIDE CHAIN RELEASE FACTOR RF3"/>
    <property type="match status" value="1"/>
</dbReference>
<dbReference type="InterPro" id="IPR038467">
    <property type="entry name" value="RF3_dom_3_sf"/>
</dbReference>
<dbReference type="Pfam" id="PF00009">
    <property type="entry name" value="GTP_EFTU"/>
    <property type="match status" value="1"/>
</dbReference>
<dbReference type="RefSeq" id="WP_076347399.1">
    <property type="nucleotide sequence ID" value="NZ_FTOO01000007.1"/>
</dbReference>
<dbReference type="PANTHER" id="PTHR43556">
    <property type="entry name" value="PEPTIDE CHAIN RELEASE FACTOR RF3"/>
    <property type="match status" value="1"/>
</dbReference>
<dbReference type="Proteomes" id="UP000186156">
    <property type="component" value="Unassembled WGS sequence"/>
</dbReference>
<dbReference type="InterPro" id="IPR032090">
    <property type="entry name" value="RF3_C"/>
</dbReference>
<keyword evidence="6 9" id="KW-0342">GTP-binding</keyword>
<feature type="binding site" evidence="9">
    <location>
        <begin position="28"/>
        <end position="35"/>
    </location>
    <ligand>
        <name>GTP</name>
        <dbReference type="ChEBI" id="CHEBI:37565"/>
    </ligand>
</feature>
<dbReference type="InterPro" id="IPR041732">
    <property type="entry name" value="RF3_GTP-bd"/>
</dbReference>
<organism evidence="11 12">
    <name type="scientific">Alicyclobacillus vulcanalis</name>
    <dbReference type="NCBI Taxonomy" id="252246"/>
    <lineage>
        <taxon>Bacteria</taxon>
        <taxon>Bacillati</taxon>
        <taxon>Bacillota</taxon>
        <taxon>Bacilli</taxon>
        <taxon>Bacillales</taxon>
        <taxon>Alicyclobacillaceae</taxon>
        <taxon>Alicyclobacillus</taxon>
    </lineage>
</organism>
<comment type="similarity">
    <text evidence="2 9">Belongs to the TRAFAC class translation factor GTPase superfamily. Classic translation factor GTPase family. PrfC subfamily.</text>
</comment>